<dbReference type="EMBL" id="BONK01000004">
    <property type="protein sequence ID" value="GIG20803.1"/>
    <property type="molecule type" value="Genomic_DNA"/>
</dbReference>
<dbReference type="Proteomes" id="UP000632740">
    <property type="component" value="Unassembled WGS sequence"/>
</dbReference>
<dbReference type="InterPro" id="IPR036388">
    <property type="entry name" value="WH-like_DNA-bd_sf"/>
</dbReference>
<keyword evidence="3" id="KW-1185">Reference proteome</keyword>
<comment type="caution">
    <text evidence="2">The sequence shown here is derived from an EMBL/GenBank/DDBJ whole genome shotgun (WGS) entry which is preliminary data.</text>
</comment>
<sequence length="229" mass="25183">MAPRTRNNPLALAVLALLWERPMHPYEMSMTLRERRKDESVRLNFGSLYSVVDSLVKHGLIEAASTEREGNRPTRTVYRLTDAGATEAVDWLSDLLRTPVKEFPQFEAALSFLPLLGPDDVARLLRMRIAALQLNVTTVDTAREQARAQGLPSVFVLEADYDSALLHAELDFVVGLEASITDGTLEGVAMWRELHARASGSASGRLEPEELAEALAPYFTPEGAAPPTA</sequence>
<dbReference type="RefSeq" id="WP_203750743.1">
    <property type="nucleotide sequence ID" value="NZ_BONK01000004.1"/>
</dbReference>
<proteinExistence type="predicted"/>
<evidence type="ECO:0000313" key="2">
    <source>
        <dbReference type="EMBL" id="GIG20803.1"/>
    </source>
</evidence>
<evidence type="ECO:0000259" key="1">
    <source>
        <dbReference type="Pfam" id="PF03551"/>
    </source>
</evidence>
<accession>A0A919P2Q4</accession>
<dbReference type="InterPro" id="IPR036390">
    <property type="entry name" value="WH_DNA-bd_sf"/>
</dbReference>
<feature type="domain" description="Transcription regulator PadR N-terminal" evidence="1">
    <location>
        <begin position="14"/>
        <end position="87"/>
    </location>
</feature>
<dbReference type="PANTHER" id="PTHR43252">
    <property type="entry name" value="TRANSCRIPTIONAL REGULATOR YQJI"/>
    <property type="match status" value="1"/>
</dbReference>
<dbReference type="PANTHER" id="PTHR43252:SF2">
    <property type="entry name" value="TRANSCRIPTION REGULATOR, PADR-LIKE FAMILY"/>
    <property type="match status" value="1"/>
</dbReference>
<evidence type="ECO:0000313" key="3">
    <source>
        <dbReference type="Proteomes" id="UP000632740"/>
    </source>
</evidence>
<dbReference type="InterPro" id="IPR005149">
    <property type="entry name" value="Tscrpt_reg_PadR_N"/>
</dbReference>
<dbReference type="SUPFAM" id="SSF46785">
    <property type="entry name" value="Winged helix' DNA-binding domain"/>
    <property type="match status" value="1"/>
</dbReference>
<dbReference type="Gene3D" id="1.10.10.10">
    <property type="entry name" value="Winged helix-like DNA-binding domain superfamily/Winged helix DNA-binding domain"/>
    <property type="match status" value="1"/>
</dbReference>
<protein>
    <submittedName>
        <fullName evidence="2">PadR family transcriptional regulator</fullName>
    </submittedName>
</protein>
<dbReference type="Pfam" id="PF03551">
    <property type="entry name" value="PadR"/>
    <property type="match status" value="1"/>
</dbReference>
<gene>
    <name evidence="2" type="ORF">Cch01nite_15270</name>
</gene>
<reference evidence="2" key="1">
    <citation type="submission" date="2021-01" db="EMBL/GenBank/DDBJ databases">
        <title>Whole genome shotgun sequence of Cellulomonas chitinilytica NBRC 110799.</title>
        <authorList>
            <person name="Komaki H."/>
            <person name="Tamura T."/>
        </authorList>
    </citation>
    <scope>NUCLEOTIDE SEQUENCE</scope>
    <source>
        <strain evidence="2">NBRC 110799</strain>
    </source>
</reference>
<organism evidence="2 3">
    <name type="scientific">Cellulomonas chitinilytica</name>
    <dbReference type="NCBI Taxonomy" id="398759"/>
    <lineage>
        <taxon>Bacteria</taxon>
        <taxon>Bacillati</taxon>
        <taxon>Actinomycetota</taxon>
        <taxon>Actinomycetes</taxon>
        <taxon>Micrococcales</taxon>
        <taxon>Cellulomonadaceae</taxon>
        <taxon>Cellulomonas</taxon>
    </lineage>
</organism>
<name>A0A919P2Q4_9CELL</name>
<dbReference type="AlphaFoldDB" id="A0A919P2Q4"/>